<feature type="region of interest" description="Disordered" evidence="1">
    <location>
        <begin position="1247"/>
        <end position="1312"/>
    </location>
</feature>
<feature type="transmembrane region" description="Helical" evidence="2">
    <location>
        <begin position="133"/>
        <end position="155"/>
    </location>
</feature>
<keyword evidence="2" id="KW-0812">Transmembrane</keyword>
<name>A0A542XBV1_9MICO</name>
<keyword evidence="4" id="KW-0808">Transferase</keyword>
<dbReference type="GO" id="GO:0016740">
    <property type="term" value="F:transferase activity"/>
    <property type="evidence" value="ECO:0007669"/>
    <property type="project" value="UniProtKB-KW"/>
</dbReference>
<feature type="transmembrane region" description="Helical" evidence="2">
    <location>
        <begin position="1334"/>
        <end position="1357"/>
    </location>
</feature>
<dbReference type="Proteomes" id="UP000318336">
    <property type="component" value="Unassembled WGS sequence"/>
</dbReference>
<protein>
    <submittedName>
        <fullName evidence="4">Arabinofuranan 3-O-arabinosyltransferase</fullName>
    </submittedName>
</protein>
<evidence type="ECO:0000313" key="5">
    <source>
        <dbReference type="Proteomes" id="UP000318336"/>
    </source>
</evidence>
<dbReference type="Pfam" id="PF11847">
    <property type="entry name" value="GT-C_AftD"/>
    <property type="match status" value="1"/>
</dbReference>
<feature type="transmembrane region" description="Helical" evidence="2">
    <location>
        <begin position="370"/>
        <end position="390"/>
    </location>
</feature>
<dbReference type="OrthoDB" id="5242711at2"/>
<dbReference type="InterPro" id="IPR021798">
    <property type="entry name" value="AftD_N"/>
</dbReference>
<feature type="transmembrane region" description="Helical" evidence="2">
    <location>
        <begin position="95"/>
        <end position="113"/>
    </location>
</feature>
<reference evidence="4 5" key="1">
    <citation type="submission" date="2019-06" db="EMBL/GenBank/DDBJ databases">
        <title>Sequencing the genomes of 1000 actinobacteria strains.</title>
        <authorList>
            <person name="Klenk H.-P."/>
        </authorList>
    </citation>
    <scope>NUCLEOTIDE SEQUENCE [LARGE SCALE GENOMIC DNA]</scope>
    <source>
        <strain evidence="4 5">DSM 24617</strain>
    </source>
</reference>
<proteinExistence type="predicted"/>
<feature type="transmembrane region" description="Helical" evidence="2">
    <location>
        <begin position="317"/>
        <end position="338"/>
    </location>
</feature>
<feature type="compositionally biased region" description="Basic and acidic residues" evidence="1">
    <location>
        <begin position="1443"/>
        <end position="1461"/>
    </location>
</feature>
<evidence type="ECO:0000256" key="1">
    <source>
        <dbReference type="SAM" id="MobiDB-lite"/>
    </source>
</evidence>
<feature type="domain" description="Alpha-(1-&gt;3)-arabinofuranosyltransferase N-terminal GT-C" evidence="3">
    <location>
        <begin position="19"/>
        <end position="671"/>
    </location>
</feature>
<feature type="transmembrane region" description="Helical" evidence="2">
    <location>
        <begin position="217"/>
        <end position="234"/>
    </location>
</feature>
<organism evidence="4 5">
    <name type="scientific">Barrientosiimonas humi</name>
    <dbReference type="NCBI Taxonomy" id="999931"/>
    <lineage>
        <taxon>Bacteria</taxon>
        <taxon>Bacillati</taxon>
        <taxon>Actinomycetota</taxon>
        <taxon>Actinomycetes</taxon>
        <taxon>Micrococcales</taxon>
        <taxon>Dermacoccaceae</taxon>
        <taxon>Barrientosiimonas</taxon>
    </lineage>
</organism>
<evidence type="ECO:0000259" key="3">
    <source>
        <dbReference type="Pfam" id="PF11847"/>
    </source>
</evidence>
<feature type="transmembrane region" description="Helical" evidence="2">
    <location>
        <begin position="65"/>
        <end position="83"/>
    </location>
</feature>
<accession>A0A542XBV1</accession>
<feature type="transmembrane region" description="Helical" evidence="2">
    <location>
        <begin position="189"/>
        <end position="205"/>
    </location>
</feature>
<feature type="transmembrane region" description="Helical" evidence="2">
    <location>
        <begin position="1369"/>
        <end position="1392"/>
    </location>
</feature>
<evidence type="ECO:0000256" key="2">
    <source>
        <dbReference type="SAM" id="Phobius"/>
    </source>
</evidence>
<feature type="transmembrane region" description="Helical" evidence="2">
    <location>
        <begin position="402"/>
        <end position="425"/>
    </location>
</feature>
<feature type="transmembrane region" description="Helical" evidence="2">
    <location>
        <begin position="289"/>
        <end position="310"/>
    </location>
</feature>
<dbReference type="InterPro" id="IPR008979">
    <property type="entry name" value="Galactose-bd-like_sf"/>
</dbReference>
<feature type="region of interest" description="Disordered" evidence="1">
    <location>
        <begin position="1427"/>
        <end position="1474"/>
    </location>
</feature>
<keyword evidence="5" id="KW-1185">Reference proteome</keyword>
<gene>
    <name evidence="4" type="ORF">FB554_1459</name>
</gene>
<evidence type="ECO:0000313" key="4">
    <source>
        <dbReference type="EMBL" id="TQL33317.1"/>
    </source>
</evidence>
<feature type="compositionally biased region" description="Low complexity" evidence="1">
    <location>
        <begin position="1258"/>
        <end position="1299"/>
    </location>
</feature>
<keyword evidence="2" id="KW-0472">Membrane</keyword>
<dbReference type="RefSeq" id="WP_142005343.1">
    <property type="nucleotide sequence ID" value="NZ_CAJTBP010000001.1"/>
</dbReference>
<keyword evidence="2" id="KW-1133">Transmembrane helix</keyword>
<feature type="transmembrane region" description="Helical" evidence="2">
    <location>
        <begin position="1217"/>
        <end position="1240"/>
    </location>
</feature>
<dbReference type="SUPFAM" id="SSF49785">
    <property type="entry name" value="Galactose-binding domain-like"/>
    <property type="match status" value="1"/>
</dbReference>
<dbReference type="EMBL" id="VFOK01000001">
    <property type="protein sequence ID" value="TQL33317.1"/>
    <property type="molecule type" value="Genomic_DNA"/>
</dbReference>
<comment type="caution">
    <text evidence="4">The sequence shown here is derived from an EMBL/GenBank/DDBJ whole genome shotgun (WGS) entry which is preliminary data.</text>
</comment>
<feature type="compositionally biased region" description="Acidic residues" evidence="1">
    <location>
        <begin position="1301"/>
        <end position="1312"/>
    </location>
</feature>
<sequence length="1474" mass="155144">MPTWITRFRATVAGLVLLLAAIVFLNGLGEFNTDIKPEVYIAPGDMLGRYVSAWQSSPYLGSPNFNVGLVPVLLVVGALRGIGLSPEWAFKVFHLGLWLLAAVGAAKLLRHVAPRAGRWGGLAAGVLYLANPYTIQAGATLAIALPMALLPWQVLCLVRALQAPRSWRWPAAFGLTFFLMSGMNVAVVPLLQLLAIVPVVIAARVRAGLAWRDALRVVSRCALFVVGVSLYWLVPAVSARATGAQIVEASETLSGIAMVSSYPEVLRGVGLWPLYGQGGDETAWVPQHAVYVASPMIIALTILWPVLALLSLRWARGAVRVALVGSIALAAVIMVGIFPSESSPASPFGALLRELLQQPALAAFRTTNKIGAVLVLAFALALGLAVVRVLPWLWRKPGAPPVVAAALAVVLGAWTLPAIGGRLYISPMNIPSYWQEAARAADRGNPSSTTLLVPGQVRPDYRWTVERPDDLTNSLMRRDAVLPDTTPNASPPGVNFLSALDATVQSGQAPAATVSTFARYLGSDKVLLRHDTAWEDDGGARPAVTSRLLADDPGLFGAGNFGRLGQFMMPPDGSGPSYGETALPPVQLYDVRDARTAARVVPTTGQLVVAGDGFAFPSMTAAGMLRENPAVRYAQDVSAQQLARSLPTTGRMVITDTNARRDAIPNRLTAGQGPLLPASEELSQSRTLGTDPADQTVLATSGPTVTASSSGAAFFDLPYGIPELAVDGDPDTGWRFGDFQRGVGQTLTVQFPEPVRLDTVPVSQLDLGGVSIDRVTLTAGGRSASARLPEAGKSAELDLGGVRADRVTLRIDSLRGEGYSLVGIAELGLPGPKPVRAARTPTTFSDRYATLDARGKQQFGRTPLDVLLRRVANEPQPNDDSEAGLRRVVALPDARTYRSSAGVRVDGPLEPMYDRVAGLDPSIRVQSSGFFFDNPDVRASRAADGDNGTAWVPGNALRGGWWEISGPQRDIDRVTINQIPLPERTNDNTQFAGRVRISVDGRPVQDATLRPGRSSVQLPEGTRGGTVRVTVLGVDGPTDGTPARFTEIDTGLRTRAASAEDRRADTRCQTVATVDGKPLRMRPGQDSQLVGTGQPGTAWIGCGELDLGPGSHRIDPVDGFVLDNLDLRDTVEGTDPVEAPQVSITRDRPSVKTLEVAEGDGPYYVLAGTSIDPRWSATLEDGTDLGSPVLVDGFSAGWLVPDGGAHTITLRYDPQRWSTVALVVSGAVVALATLLTLMVWPRRRRAAAPAGGGDDGVKGVNDGVEGDSAPASGATGSGATAARTGATAASALGGPTGASETDADVADADEDDGPGASRLGRLAWRAWPRGAKEVLLVLLATFAVGVPGLVAGLAAVLLLRRSVRPTRLLYAGAGLVLVSIVVYLLGLGDALGRVSADAVAASMWPHYLAGGGLVLALVGALRLDREPSARDRAEAPDDDEPGDGVRQDQHDQTDQPDRSDTDPADVPQTRSADA</sequence>